<sequence length="233" mass="27654">MNLKKIELFLDSNATMKSYVFEEFIDVKEKFNSEHCVPRDNFLFDNQECISSIDQAFENLCEVSNNVSVLETLFGGSYKKKDNSTKLIERNMDFAAIILIQDEKLEKLRKFYFNLLEKYETQQIRQQELKEILSKKLNILNTSTIYVKVEENVDCSRNKSNKSSRKNFLPNLQSTLIEPEFDCFFLRNLLECRDFNMDGTPNMTKKYNRKKYLQQEKNDDGSRDMRKFCPIKI</sequence>
<dbReference type="AlphaFoldDB" id="A0A3M7T1C2"/>
<keyword evidence="2" id="KW-1185">Reference proteome</keyword>
<gene>
    <name evidence="1" type="ORF">BpHYR1_040019</name>
</gene>
<comment type="caution">
    <text evidence="1">The sequence shown here is derived from an EMBL/GenBank/DDBJ whole genome shotgun (WGS) entry which is preliminary data.</text>
</comment>
<dbReference type="Proteomes" id="UP000276133">
    <property type="component" value="Unassembled WGS sequence"/>
</dbReference>
<name>A0A3M7T1C2_BRAPC</name>
<accession>A0A3M7T1C2</accession>
<reference evidence="1 2" key="1">
    <citation type="journal article" date="2018" name="Sci. Rep.">
        <title>Genomic signatures of local adaptation to the degree of environmental predictability in rotifers.</title>
        <authorList>
            <person name="Franch-Gras L."/>
            <person name="Hahn C."/>
            <person name="Garcia-Roger E.M."/>
            <person name="Carmona M.J."/>
            <person name="Serra M."/>
            <person name="Gomez A."/>
        </authorList>
    </citation>
    <scope>NUCLEOTIDE SEQUENCE [LARGE SCALE GENOMIC DNA]</scope>
    <source>
        <strain evidence="1">HYR1</strain>
    </source>
</reference>
<protein>
    <submittedName>
        <fullName evidence="1">Uncharacterized protein</fullName>
    </submittedName>
</protein>
<proteinExistence type="predicted"/>
<evidence type="ECO:0000313" key="1">
    <source>
        <dbReference type="EMBL" id="RNA41826.1"/>
    </source>
</evidence>
<dbReference type="EMBL" id="REGN01000446">
    <property type="protein sequence ID" value="RNA41826.1"/>
    <property type="molecule type" value="Genomic_DNA"/>
</dbReference>
<organism evidence="1 2">
    <name type="scientific">Brachionus plicatilis</name>
    <name type="common">Marine rotifer</name>
    <name type="synonym">Brachionus muelleri</name>
    <dbReference type="NCBI Taxonomy" id="10195"/>
    <lineage>
        <taxon>Eukaryota</taxon>
        <taxon>Metazoa</taxon>
        <taxon>Spiralia</taxon>
        <taxon>Gnathifera</taxon>
        <taxon>Rotifera</taxon>
        <taxon>Eurotatoria</taxon>
        <taxon>Monogononta</taxon>
        <taxon>Pseudotrocha</taxon>
        <taxon>Ploima</taxon>
        <taxon>Brachionidae</taxon>
        <taxon>Brachionus</taxon>
    </lineage>
</organism>
<evidence type="ECO:0000313" key="2">
    <source>
        <dbReference type="Proteomes" id="UP000276133"/>
    </source>
</evidence>